<keyword evidence="1" id="KW-0949">S-adenosyl-L-methionine</keyword>
<dbReference type="Gene3D" id="3.20.20.70">
    <property type="entry name" value="Aldolase class I"/>
    <property type="match status" value="1"/>
</dbReference>
<dbReference type="GO" id="GO:0003824">
    <property type="term" value="F:catalytic activity"/>
    <property type="evidence" value="ECO:0007669"/>
    <property type="project" value="InterPro"/>
</dbReference>
<evidence type="ECO:0000256" key="1">
    <source>
        <dbReference type="ARBA" id="ARBA00022691"/>
    </source>
</evidence>
<dbReference type="InterPro" id="IPR007197">
    <property type="entry name" value="rSAM"/>
</dbReference>
<dbReference type="PANTHER" id="PTHR11228">
    <property type="entry name" value="RADICAL SAM DOMAIN PROTEIN"/>
    <property type="match status" value="1"/>
</dbReference>
<evidence type="ECO:0000313" key="6">
    <source>
        <dbReference type="EMBL" id="HDS10838.1"/>
    </source>
</evidence>
<sequence length="346" mass="39884">MRKTILRGVERKGSTYYLNRPFPLIGHLYFGLIDRGLNIIQARITSLCNLSCRFCSVDAGQSSRRIAEFMVWDPEWFSEWVDLIVSYKEDGVDVLFDAAGDPVTNPLLPEFIRLTKRNRKVRWVILETRLHGATRQLIDELAEAGLDRINVSIDTLDAQKAAYLSGNPSYNIENVVKLVEYAFHQHGIDVHVAPVWIPGVNDHDLEEIVEWAIRNGFGRRIPPLGIQKYVVHPHGRKIQNIDEPSWEEWERFLRRLEDKYGVKLVLSMSDYGLRKSKQFKPPLRRGDETWVIIVGEGPYQHEFLGVTKDYKWALTLLSKKEVIEEGDIILARIIRDKDGILIAVPT</sequence>
<dbReference type="InterPro" id="IPR058240">
    <property type="entry name" value="rSAM_sf"/>
</dbReference>
<organism evidence="6">
    <name type="scientific">Fervidicoccus fontis</name>
    <dbReference type="NCBI Taxonomy" id="683846"/>
    <lineage>
        <taxon>Archaea</taxon>
        <taxon>Thermoproteota</taxon>
        <taxon>Thermoprotei</taxon>
        <taxon>Fervidicoccales</taxon>
        <taxon>Fervidicoccaceae</taxon>
        <taxon>Fervidicoccus</taxon>
    </lineage>
</organism>
<evidence type="ECO:0000256" key="3">
    <source>
        <dbReference type="ARBA" id="ARBA00023004"/>
    </source>
</evidence>
<dbReference type="SFLD" id="SFLDS00029">
    <property type="entry name" value="Radical_SAM"/>
    <property type="match status" value="1"/>
</dbReference>
<dbReference type="GO" id="GO:0051536">
    <property type="term" value="F:iron-sulfur cluster binding"/>
    <property type="evidence" value="ECO:0007669"/>
    <property type="project" value="UniProtKB-KW"/>
</dbReference>
<keyword evidence="2" id="KW-0479">Metal-binding</keyword>
<name>A0A7C1E9I1_9CREN</name>
<evidence type="ECO:0000256" key="4">
    <source>
        <dbReference type="ARBA" id="ARBA00023014"/>
    </source>
</evidence>
<comment type="caution">
    <text evidence="6">The sequence shown here is derived from an EMBL/GenBank/DDBJ whole genome shotgun (WGS) entry which is preliminary data.</text>
</comment>
<dbReference type="PROSITE" id="PS51918">
    <property type="entry name" value="RADICAL_SAM"/>
    <property type="match status" value="1"/>
</dbReference>
<protein>
    <submittedName>
        <fullName evidence="6">Radical SAM protein</fullName>
    </submittedName>
</protein>
<dbReference type="CDD" id="cd01335">
    <property type="entry name" value="Radical_SAM"/>
    <property type="match status" value="1"/>
</dbReference>
<dbReference type="GO" id="GO:0046872">
    <property type="term" value="F:metal ion binding"/>
    <property type="evidence" value="ECO:0007669"/>
    <property type="project" value="UniProtKB-KW"/>
</dbReference>
<gene>
    <name evidence="6" type="ORF">ENO04_04405</name>
</gene>
<dbReference type="InterPro" id="IPR040088">
    <property type="entry name" value="MJ0103-like"/>
</dbReference>
<dbReference type="SFLD" id="SFLDG01067">
    <property type="entry name" value="SPASM/twitch_domain_containing"/>
    <property type="match status" value="1"/>
</dbReference>
<dbReference type="InterPro" id="IPR050377">
    <property type="entry name" value="Radical_SAM_PqqE_MftC-like"/>
</dbReference>
<dbReference type="SMART" id="SM00729">
    <property type="entry name" value="Elp3"/>
    <property type="match status" value="1"/>
</dbReference>
<dbReference type="SFLD" id="SFLDG01110">
    <property type="entry name" value="Uncharacterised_Radical_SAM_Su"/>
    <property type="match status" value="1"/>
</dbReference>
<feature type="domain" description="Radical SAM core" evidence="5">
    <location>
        <begin position="34"/>
        <end position="263"/>
    </location>
</feature>
<dbReference type="InterPro" id="IPR013785">
    <property type="entry name" value="Aldolase_TIM"/>
</dbReference>
<accession>A0A7C1E9I1</accession>
<reference evidence="6" key="1">
    <citation type="journal article" date="2020" name="mSystems">
        <title>Genome- and Community-Level Interaction Insights into Carbon Utilization and Element Cycling Functions of Hydrothermarchaeota in Hydrothermal Sediment.</title>
        <authorList>
            <person name="Zhou Z."/>
            <person name="Liu Y."/>
            <person name="Xu W."/>
            <person name="Pan J."/>
            <person name="Luo Z.H."/>
            <person name="Li M."/>
        </authorList>
    </citation>
    <scope>NUCLEOTIDE SEQUENCE [LARGE SCALE GENOMIC DNA]</scope>
    <source>
        <strain evidence="6">SpSt-123</strain>
    </source>
</reference>
<evidence type="ECO:0000256" key="2">
    <source>
        <dbReference type="ARBA" id="ARBA00022723"/>
    </source>
</evidence>
<dbReference type="SUPFAM" id="SSF102114">
    <property type="entry name" value="Radical SAM enzymes"/>
    <property type="match status" value="1"/>
</dbReference>
<keyword evidence="3" id="KW-0408">Iron</keyword>
<dbReference type="PANTHER" id="PTHR11228:SF35">
    <property type="entry name" value="MOLYBDENUM COFACTOR BIOSYNTHESIS PROTEIN A-RELATED"/>
    <property type="match status" value="1"/>
</dbReference>
<evidence type="ECO:0000259" key="5">
    <source>
        <dbReference type="PROSITE" id="PS51918"/>
    </source>
</evidence>
<dbReference type="AlphaFoldDB" id="A0A7C1E9I1"/>
<dbReference type="Pfam" id="PF04055">
    <property type="entry name" value="Radical_SAM"/>
    <property type="match status" value="1"/>
</dbReference>
<proteinExistence type="predicted"/>
<dbReference type="InterPro" id="IPR006638">
    <property type="entry name" value="Elp3/MiaA/NifB-like_rSAM"/>
</dbReference>
<keyword evidence="4" id="KW-0411">Iron-sulfur</keyword>
<dbReference type="EMBL" id="DSDY01000136">
    <property type="protein sequence ID" value="HDS10838.1"/>
    <property type="molecule type" value="Genomic_DNA"/>
</dbReference>